<dbReference type="SUPFAM" id="SSF52980">
    <property type="entry name" value="Restriction endonuclease-like"/>
    <property type="match status" value="1"/>
</dbReference>
<comment type="caution">
    <text evidence="2">The sequence shown here is derived from an EMBL/GenBank/DDBJ whole genome shotgun (WGS) entry which is preliminary data.</text>
</comment>
<dbReference type="Pfam" id="PF04480">
    <property type="entry name" value="DUF559"/>
    <property type="match status" value="1"/>
</dbReference>
<evidence type="ECO:0000313" key="2">
    <source>
        <dbReference type="EMBL" id="GAA3716087.1"/>
    </source>
</evidence>
<dbReference type="Gene3D" id="3.40.960.10">
    <property type="entry name" value="VSR Endonuclease"/>
    <property type="match status" value="1"/>
</dbReference>
<dbReference type="RefSeq" id="WP_344814190.1">
    <property type="nucleotide sequence ID" value="NZ_BAAAYX010000020.1"/>
</dbReference>
<organism evidence="2 3">
    <name type="scientific">Microlunatus aurantiacus</name>
    <dbReference type="NCBI Taxonomy" id="446786"/>
    <lineage>
        <taxon>Bacteria</taxon>
        <taxon>Bacillati</taxon>
        <taxon>Actinomycetota</taxon>
        <taxon>Actinomycetes</taxon>
        <taxon>Propionibacteriales</taxon>
        <taxon>Propionibacteriaceae</taxon>
        <taxon>Microlunatus</taxon>
    </lineage>
</organism>
<dbReference type="InterPro" id="IPR011335">
    <property type="entry name" value="Restrct_endonuc-II-like"/>
</dbReference>
<gene>
    <name evidence="2" type="ORF">GCM10022204_39680</name>
</gene>
<evidence type="ECO:0000259" key="1">
    <source>
        <dbReference type="Pfam" id="PF04480"/>
    </source>
</evidence>
<keyword evidence="3" id="KW-1185">Reference proteome</keyword>
<dbReference type="InterPro" id="IPR007569">
    <property type="entry name" value="DUF559"/>
</dbReference>
<protein>
    <submittedName>
        <fullName evidence="2">Type IV toxin-antitoxin system AbiEi family antitoxin domain-containing protein</fullName>
    </submittedName>
</protein>
<dbReference type="Proteomes" id="UP001500051">
    <property type="component" value="Unassembled WGS sequence"/>
</dbReference>
<feature type="domain" description="DUF559" evidence="1">
    <location>
        <begin position="215"/>
        <end position="278"/>
    </location>
</feature>
<name>A0ABP7EEQ1_9ACTN</name>
<dbReference type="EMBL" id="BAAAYX010000020">
    <property type="protein sequence ID" value="GAA3716087.1"/>
    <property type="molecule type" value="Genomic_DNA"/>
</dbReference>
<proteinExistence type="predicted"/>
<sequence length="307" mass="34425">MKSDLLIEHLLSDDPVLLARDHRELRHGILRATEAGRLRRLLPGVYVDAGRAGELRVKAAAVARWDPSAVICGRAAAALTYWPEIMVGPLEVASPVRHAGQRGFTFVERRVPPDLVRDAERVRTTVPALTAVELATFDFTDPIDLALRKRVASLGSMDEALRLTCHRRGHTDRRRLLLDSRDEPWSAAERLAQRIYRRAGIAGWATNVKTVVPDVGTYYLDFAFKRERVASEIDGRLHHTDVDLFESDRLRQNALLLHGWLVLRFTWHMLDADPTYLIATTREALACRGTNAGFSGGFARNTPWPAG</sequence>
<accession>A0ABP7EEQ1</accession>
<evidence type="ECO:0000313" key="3">
    <source>
        <dbReference type="Proteomes" id="UP001500051"/>
    </source>
</evidence>
<reference evidence="3" key="1">
    <citation type="journal article" date="2019" name="Int. J. Syst. Evol. Microbiol.">
        <title>The Global Catalogue of Microorganisms (GCM) 10K type strain sequencing project: providing services to taxonomists for standard genome sequencing and annotation.</title>
        <authorList>
            <consortium name="The Broad Institute Genomics Platform"/>
            <consortium name="The Broad Institute Genome Sequencing Center for Infectious Disease"/>
            <person name="Wu L."/>
            <person name="Ma J."/>
        </authorList>
    </citation>
    <scope>NUCLEOTIDE SEQUENCE [LARGE SCALE GENOMIC DNA]</scope>
    <source>
        <strain evidence="3">JCM 16548</strain>
    </source>
</reference>